<dbReference type="SUPFAM" id="SSF46955">
    <property type="entry name" value="Putative DNA-binding domain"/>
    <property type="match status" value="1"/>
</dbReference>
<evidence type="ECO:0008006" key="3">
    <source>
        <dbReference type="Google" id="ProtNLM"/>
    </source>
</evidence>
<dbReference type="AlphaFoldDB" id="A0A6F8VGC4"/>
<gene>
    <name evidence="1" type="ORF">SKTS_30970</name>
</gene>
<dbReference type="Proteomes" id="UP000502260">
    <property type="component" value="Chromosome"/>
</dbReference>
<dbReference type="KEGG" id="slac:SKTS_30970"/>
<keyword evidence="2" id="KW-1185">Reference proteome</keyword>
<evidence type="ECO:0000313" key="1">
    <source>
        <dbReference type="EMBL" id="BCB28211.1"/>
    </source>
</evidence>
<sequence>MKKVAINEQELAERWGLSPKTLQRWRSEGRGPRYLKLSKRVTYLVEEIQAFEMESMHSATWEKGSDVVLSKDPNLMSAKEIAEVMNLPMYILTHPNMRESLGIPFLHVGKLIRFKLDEIKAWMLRCSAEMEAHGIEVPKDPRSQRRTLLEALARLPA</sequence>
<evidence type="ECO:0000313" key="2">
    <source>
        <dbReference type="Proteomes" id="UP000502260"/>
    </source>
</evidence>
<dbReference type="RefSeq" id="WP_198420380.1">
    <property type="nucleotide sequence ID" value="NZ_AP022853.1"/>
</dbReference>
<proteinExistence type="predicted"/>
<protein>
    <recommendedName>
        <fullName evidence="3">Helix-turn-helix domain-containing protein</fullName>
    </recommendedName>
</protein>
<organism evidence="1 2">
    <name type="scientific">Sulfurimicrobium lacus</name>
    <dbReference type="NCBI Taxonomy" id="2715678"/>
    <lineage>
        <taxon>Bacteria</taxon>
        <taxon>Pseudomonadati</taxon>
        <taxon>Pseudomonadota</taxon>
        <taxon>Betaproteobacteria</taxon>
        <taxon>Nitrosomonadales</taxon>
        <taxon>Sulfuricellaceae</taxon>
        <taxon>Sulfurimicrobium</taxon>
    </lineage>
</organism>
<name>A0A6F8VGC4_9PROT</name>
<reference evidence="2" key="1">
    <citation type="submission" date="2020-03" db="EMBL/GenBank/DDBJ databases">
        <title>Complete genome sequence of sulfur-oxidizing bacterium skT11.</title>
        <authorList>
            <person name="Kanda M."/>
            <person name="Kojima H."/>
            <person name="Fukui M."/>
        </authorList>
    </citation>
    <scope>NUCLEOTIDE SEQUENCE [LARGE SCALE GENOMIC DNA]</scope>
    <source>
        <strain evidence="2">skT11</strain>
    </source>
</reference>
<dbReference type="EMBL" id="AP022853">
    <property type="protein sequence ID" value="BCB28211.1"/>
    <property type="molecule type" value="Genomic_DNA"/>
</dbReference>
<accession>A0A6F8VGC4</accession>
<dbReference type="InterPro" id="IPR009061">
    <property type="entry name" value="DNA-bd_dom_put_sf"/>
</dbReference>